<sequence length="179" mass="19525">MLPQFAHACVGDSSKTIRLSKVGLKKRLERMCQAKNVLLLLSFQILRREGAAQPLVALPATPWTLQIISSVGNGMKAPCRSSLKLSRDTISVRDGLLRTLDRHNFTKTFHSLIPSDIDPRSVTLPDPFIVMVTGAGKGLGYTSASPSCAQDAAGSQYHPEQAPISTHWNPRSAQLHARE</sequence>
<reference evidence="2" key="1">
    <citation type="journal article" date="2020" name="Stud. Mycol.">
        <title>101 Dothideomycetes genomes: a test case for predicting lifestyles and emergence of pathogens.</title>
        <authorList>
            <person name="Haridas S."/>
            <person name="Albert R."/>
            <person name="Binder M."/>
            <person name="Bloem J."/>
            <person name="Labutti K."/>
            <person name="Salamov A."/>
            <person name="Andreopoulos B."/>
            <person name="Baker S."/>
            <person name="Barry K."/>
            <person name="Bills G."/>
            <person name="Bluhm B."/>
            <person name="Cannon C."/>
            <person name="Castanera R."/>
            <person name="Culley D."/>
            <person name="Daum C."/>
            <person name="Ezra D."/>
            <person name="Gonzalez J."/>
            <person name="Henrissat B."/>
            <person name="Kuo A."/>
            <person name="Liang C."/>
            <person name="Lipzen A."/>
            <person name="Lutzoni F."/>
            <person name="Magnuson J."/>
            <person name="Mondo S."/>
            <person name="Nolan M."/>
            <person name="Ohm R."/>
            <person name="Pangilinan J."/>
            <person name="Park H.-J."/>
            <person name="Ramirez L."/>
            <person name="Alfaro M."/>
            <person name="Sun H."/>
            <person name="Tritt A."/>
            <person name="Yoshinaga Y."/>
            <person name="Zwiers L.-H."/>
            <person name="Turgeon B."/>
            <person name="Goodwin S."/>
            <person name="Spatafora J."/>
            <person name="Crous P."/>
            <person name="Grigoriev I."/>
        </authorList>
    </citation>
    <scope>NUCLEOTIDE SEQUENCE</scope>
    <source>
        <strain evidence="2">CBS 183.55</strain>
    </source>
</reference>
<evidence type="ECO:0000313" key="2">
    <source>
        <dbReference type="EMBL" id="KAF1930548.1"/>
    </source>
</evidence>
<keyword evidence="3" id="KW-1185">Reference proteome</keyword>
<proteinExistence type="predicted"/>
<dbReference type="OrthoDB" id="1933717at2759"/>
<evidence type="ECO:0000256" key="1">
    <source>
        <dbReference type="SAM" id="MobiDB-lite"/>
    </source>
</evidence>
<feature type="region of interest" description="Disordered" evidence="1">
    <location>
        <begin position="151"/>
        <end position="179"/>
    </location>
</feature>
<protein>
    <submittedName>
        <fullName evidence="2">Uncharacterized protein</fullName>
    </submittedName>
</protein>
<evidence type="ECO:0000313" key="3">
    <source>
        <dbReference type="Proteomes" id="UP000800082"/>
    </source>
</evidence>
<organism evidence="2 3">
    <name type="scientific">Didymella exigua CBS 183.55</name>
    <dbReference type="NCBI Taxonomy" id="1150837"/>
    <lineage>
        <taxon>Eukaryota</taxon>
        <taxon>Fungi</taxon>
        <taxon>Dikarya</taxon>
        <taxon>Ascomycota</taxon>
        <taxon>Pezizomycotina</taxon>
        <taxon>Dothideomycetes</taxon>
        <taxon>Pleosporomycetidae</taxon>
        <taxon>Pleosporales</taxon>
        <taxon>Pleosporineae</taxon>
        <taxon>Didymellaceae</taxon>
        <taxon>Didymella</taxon>
    </lineage>
</organism>
<dbReference type="GeneID" id="54347458"/>
<dbReference type="RefSeq" id="XP_033450796.1">
    <property type="nucleotide sequence ID" value="XM_033589810.1"/>
</dbReference>
<dbReference type="AlphaFoldDB" id="A0A6A5RU51"/>
<dbReference type="Proteomes" id="UP000800082">
    <property type="component" value="Unassembled WGS sequence"/>
</dbReference>
<gene>
    <name evidence="2" type="ORF">M421DRAFT_376615</name>
</gene>
<name>A0A6A5RU51_9PLEO</name>
<accession>A0A6A5RU51</accession>
<feature type="compositionally biased region" description="Polar residues" evidence="1">
    <location>
        <begin position="163"/>
        <end position="172"/>
    </location>
</feature>
<dbReference type="EMBL" id="ML978963">
    <property type="protein sequence ID" value="KAF1930548.1"/>
    <property type="molecule type" value="Genomic_DNA"/>
</dbReference>